<evidence type="ECO:0000256" key="3">
    <source>
        <dbReference type="SAM" id="Phobius"/>
    </source>
</evidence>
<keyword evidence="3" id="KW-0812">Transmembrane</keyword>
<keyword evidence="1" id="KW-0175">Coiled coil</keyword>
<accession>A0A1I0ZTD6</accession>
<name>A0A1I0ZTD6_9FLAO</name>
<feature type="domain" description="DUF4349" evidence="5">
    <location>
        <begin position="60"/>
        <end position="291"/>
    </location>
</feature>
<evidence type="ECO:0000313" key="6">
    <source>
        <dbReference type="EMBL" id="SFB28366.1"/>
    </source>
</evidence>
<evidence type="ECO:0000313" key="7">
    <source>
        <dbReference type="Proteomes" id="UP000199604"/>
    </source>
</evidence>
<dbReference type="Pfam" id="PF14257">
    <property type="entry name" value="DUF4349"/>
    <property type="match status" value="1"/>
</dbReference>
<evidence type="ECO:0000256" key="1">
    <source>
        <dbReference type="SAM" id="Coils"/>
    </source>
</evidence>
<keyword evidence="3" id="KW-0472">Membrane</keyword>
<reference evidence="7" key="1">
    <citation type="submission" date="2016-10" db="EMBL/GenBank/DDBJ databases">
        <authorList>
            <person name="Varghese N."/>
            <person name="Submissions S."/>
        </authorList>
    </citation>
    <scope>NUCLEOTIDE SEQUENCE [LARGE SCALE GENOMIC DNA]</scope>
    <source>
        <strain evidence="7">DSM 21789</strain>
    </source>
</reference>
<dbReference type="Proteomes" id="UP000199604">
    <property type="component" value="Unassembled WGS sequence"/>
</dbReference>
<dbReference type="InterPro" id="IPR025645">
    <property type="entry name" value="DUF4349"/>
</dbReference>
<feature type="transmembrane region" description="Helical" evidence="3">
    <location>
        <begin position="268"/>
        <end position="295"/>
    </location>
</feature>
<keyword evidence="7" id="KW-1185">Reference proteome</keyword>
<feature type="chain" id="PRO_5011681015" description="DUF4349 domain-containing protein" evidence="4">
    <location>
        <begin position="25"/>
        <end position="301"/>
    </location>
</feature>
<dbReference type="RefSeq" id="WP_244148525.1">
    <property type="nucleotide sequence ID" value="NZ_FOJT01000006.1"/>
</dbReference>
<dbReference type="EMBL" id="FOJT01000006">
    <property type="protein sequence ID" value="SFB28366.1"/>
    <property type="molecule type" value="Genomic_DNA"/>
</dbReference>
<feature type="signal peptide" evidence="4">
    <location>
        <begin position="1"/>
        <end position="24"/>
    </location>
</feature>
<dbReference type="PROSITE" id="PS51257">
    <property type="entry name" value="PROKAR_LIPOPROTEIN"/>
    <property type="match status" value="1"/>
</dbReference>
<evidence type="ECO:0000256" key="4">
    <source>
        <dbReference type="SAM" id="SignalP"/>
    </source>
</evidence>
<dbReference type="STRING" id="498292.SAMN05660845_2390"/>
<keyword evidence="3" id="KW-1133">Transmembrane helix</keyword>
<proteinExistence type="predicted"/>
<protein>
    <recommendedName>
        <fullName evidence="5">DUF4349 domain-containing protein</fullName>
    </recommendedName>
</protein>
<evidence type="ECO:0000259" key="5">
    <source>
        <dbReference type="Pfam" id="PF14257"/>
    </source>
</evidence>
<sequence length="301" mass="33644">MKKTPTIGLALLLVAIAYSCKDGAAESPTTEESASAMEESIDAKAATSSSAAVEPKNSKRKFVRTADIKFKVKNVPKSTYAIEDATTKFGGFVTYTNLESNVSSKDETKVSQDSTLVTTKFTVENNITIRVPNARLDTVIKTIAKQIDFLDFRVIKADDVTLQMLSNQMAQNRSNNSEKRIEKAIDDKGKKLNNIIDAEDHLDDKKEQNDASKLENLSLKDQVNFSTLTLQIYQREAVKQEMVANEKSINAYRPNIGLQIWDSLKTGWFMLEAIIAFVVQLWGIALIAILGYFGYKKYFKK</sequence>
<keyword evidence="4" id="KW-0732">Signal</keyword>
<dbReference type="AlphaFoldDB" id="A0A1I0ZTD6"/>
<gene>
    <name evidence="6" type="ORF">SAMN05660845_2390</name>
</gene>
<organism evidence="6 7">
    <name type="scientific">Flavobacterium swingsii</name>
    <dbReference type="NCBI Taxonomy" id="498292"/>
    <lineage>
        <taxon>Bacteria</taxon>
        <taxon>Pseudomonadati</taxon>
        <taxon>Bacteroidota</taxon>
        <taxon>Flavobacteriia</taxon>
        <taxon>Flavobacteriales</taxon>
        <taxon>Flavobacteriaceae</taxon>
        <taxon>Flavobacterium</taxon>
    </lineage>
</organism>
<feature type="coiled-coil region" evidence="1">
    <location>
        <begin position="167"/>
        <end position="222"/>
    </location>
</feature>
<feature type="region of interest" description="Disordered" evidence="2">
    <location>
        <begin position="27"/>
        <end position="52"/>
    </location>
</feature>
<evidence type="ECO:0000256" key="2">
    <source>
        <dbReference type="SAM" id="MobiDB-lite"/>
    </source>
</evidence>
<feature type="compositionally biased region" description="Low complexity" evidence="2">
    <location>
        <begin position="27"/>
        <end position="38"/>
    </location>
</feature>